<dbReference type="EMBL" id="JAPDGR010005164">
    <property type="protein sequence ID" value="KAJ2966321.1"/>
    <property type="molecule type" value="Genomic_DNA"/>
</dbReference>
<protein>
    <submittedName>
        <fullName evidence="1">Uncharacterized protein</fullName>
    </submittedName>
</protein>
<comment type="caution">
    <text evidence="1">The sequence shown here is derived from an EMBL/GenBank/DDBJ whole genome shotgun (WGS) entry which is preliminary data.</text>
</comment>
<name>A0ACC1MJ03_9PEZI</name>
<dbReference type="Proteomes" id="UP001143856">
    <property type="component" value="Unassembled WGS sequence"/>
</dbReference>
<keyword evidence="2" id="KW-1185">Reference proteome</keyword>
<organism evidence="1 2">
    <name type="scientific">Xylaria curta</name>
    <dbReference type="NCBI Taxonomy" id="42375"/>
    <lineage>
        <taxon>Eukaryota</taxon>
        <taxon>Fungi</taxon>
        <taxon>Dikarya</taxon>
        <taxon>Ascomycota</taxon>
        <taxon>Pezizomycotina</taxon>
        <taxon>Sordariomycetes</taxon>
        <taxon>Xylariomycetidae</taxon>
        <taxon>Xylariales</taxon>
        <taxon>Xylariaceae</taxon>
        <taxon>Xylaria</taxon>
    </lineage>
</organism>
<reference evidence="1" key="1">
    <citation type="submission" date="2022-10" db="EMBL/GenBank/DDBJ databases">
        <title>Genome Sequence of Xylaria curta.</title>
        <authorList>
            <person name="Buettner E."/>
        </authorList>
    </citation>
    <scope>NUCLEOTIDE SEQUENCE</scope>
    <source>
        <strain evidence="1">Babe10</strain>
    </source>
</reference>
<gene>
    <name evidence="1" type="ORF">NUW58_g10688</name>
</gene>
<accession>A0ACC1MJ03</accession>
<proteinExistence type="predicted"/>
<evidence type="ECO:0000313" key="2">
    <source>
        <dbReference type="Proteomes" id="UP001143856"/>
    </source>
</evidence>
<sequence length="172" mass="18937">MSGEDHGEKPPAATDLMGPEPRPIDPEVERRVLRKIDMFLMPAMVIGYGLVYYDKVSRPALSSSLSRRKTNTRTGYSRERRALRHDVGPRARRGGPGNRQDRHVAAELGDVHLLLWAAGRLVPHDVHAAALQHALHPRPGVMVWAVICAATAGVSTWQGLLAQRFFLGALPS</sequence>
<evidence type="ECO:0000313" key="1">
    <source>
        <dbReference type="EMBL" id="KAJ2966321.1"/>
    </source>
</evidence>